<feature type="domain" description="Helicase C-terminal" evidence="22">
    <location>
        <begin position="559"/>
        <end position="751"/>
    </location>
</feature>
<dbReference type="PANTHER" id="PTHR47961:SF12">
    <property type="entry name" value="HELICASE POLQ-LIKE"/>
    <property type="match status" value="1"/>
</dbReference>
<evidence type="ECO:0000256" key="15">
    <source>
        <dbReference type="ARBA" id="ARBA00034808"/>
    </source>
</evidence>
<dbReference type="InterPro" id="IPR011545">
    <property type="entry name" value="DEAD/DEAH_box_helicase_dom"/>
</dbReference>
<dbReference type="OrthoDB" id="2320933at2759"/>
<keyword evidence="12" id="KW-0413">Isomerase</keyword>
<dbReference type="STRING" id="137246.A0A401SQ37"/>
<dbReference type="GO" id="GO:0043138">
    <property type="term" value="F:3'-5' DNA helicase activity"/>
    <property type="evidence" value="ECO:0007669"/>
    <property type="project" value="UniProtKB-EC"/>
</dbReference>
<organism evidence="23 24">
    <name type="scientific">Chiloscyllium punctatum</name>
    <name type="common">Brownbanded bambooshark</name>
    <name type="synonym">Hemiscyllium punctatum</name>
    <dbReference type="NCBI Taxonomy" id="137246"/>
    <lineage>
        <taxon>Eukaryota</taxon>
        <taxon>Metazoa</taxon>
        <taxon>Chordata</taxon>
        <taxon>Craniata</taxon>
        <taxon>Vertebrata</taxon>
        <taxon>Chondrichthyes</taxon>
        <taxon>Elasmobranchii</taxon>
        <taxon>Galeomorphii</taxon>
        <taxon>Galeoidea</taxon>
        <taxon>Orectolobiformes</taxon>
        <taxon>Hemiscylliidae</taxon>
        <taxon>Chiloscyllium</taxon>
    </lineage>
</organism>
<dbReference type="Pfam" id="PF14520">
    <property type="entry name" value="HHH_5"/>
    <property type="match status" value="1"/>
</dbReference>
<dbReference type="PROSITE" id="PS51192">
    <property type="entry name" value="HELICASE_ATP_BIND_1"/>
    <property type="match status" value="1"/>
</dbReference>
<dbReference type="GO" id="GO:0003677">
    <property type="term" value="F:DNA binding"/>
    <property type="evidence" value="ECO:0007669"/>
    <property type="project" value="UniProtKB-KW"/>
</dbReference>
<comment type="subcellular location">
    <subcellularLocation>
        <location evidence="2">Chromosome</location>
    </subcellularLocation>
    <subcellularLocation>
        <location evidence="1">Nucleus</location>
    </subcellularLocation>
</comment>
<dbReference type="SMART" id="SM00490">
    <property type="entry name" value="HELICc"/>
    <property type="match status" value="1"/>
</dbReference>
<comment type="caution">
    <text evidence="23">The sequence shown here is derived from an EMBL/GenBank/DDBJ whole genome shotgun (WGS) entry which is preliminary data.</text>
</comment>
<keyword evidence="24" id="KW-1185">Reference proteome</keyword>
<dbReference type="InterPro" id="IPR046931">
    <property type="entry name" value="HTH_61"/>
</dbReference>
<evidence type="ECO:0000256" key="1">
    <source>
        <dbReference type="ARBA" id="ARBA00004123"/>
    </source>
</evidence>
<gene>
    <name evidence="23" type="ORF">chiPu_0010972</name>
</gene>
<dbReference type="SUPFAM" id="SSF158702">
    <property type="entry name" value="Sec63 N-terminal domain-like"/>
    <property type="match status" value="1"/>
</dbReference>
<dbReference type="SUPFAM" id="SSF52540">
    <property type="entry name" value="P-loop containing nucleoside triphosphate hydrolases"/>
    <property type="match status" value="1"/>
</dbReference>
<dbReference type="EC" id="5.6.2.4" evidence="15"/>
<keyword evidence="13" id="KW-0539">Nucleus</keyword>
<evidence type="ECO:0000256" key="20">
    <source>
        <dbReference type="ARBA" id="ARBA00076391"/>
    </source>
</evidence>
<protein>
    <recommendedName>
        <fullName evidence="18">Helicase POLQ-like</fullName>
        <ecNumber evidence="15">5.6.2.4</ecNumber>
    </recommendedName>
    <alternativeName>
        <fullName evidence="20">Mus308-like helicase</fullName>
    </alternativeName>
    <alternativeName>
        <fullName evidence="19">POLQ-like helicase</fullName>
    </alternativeName>
</protein>
<evidence type="ECO:0000256" key="3">
    <source>
        <dbReference type="ARBA" id="ARBA00010140"/>
    </source>
</evidence>
<dbReference type="InterPro" id="IPR050474">
    <property type="entry name" value="Hel308_SKI2-like"/>
</dbReference>
<dbReference type="InterPro" id="IPR027417">
    <property type="entry name" value="P-loop_NTPase"/>
</dbReference>
<dbReference type="Gene3D" id="3.40.50.300">
    <property type="entry name" value="P-loop containing nucleotide triphosphate hydrolases"/>
    <property type="match status" value="2"/>
</dbReference>
<dbReference type="EMBL" id="BEZZ01000440">
    <property type="protein sequence ID" value="GCC32511.1"/>
    <property type="molecule type" value="Genomic_DNA"/>
</dbReference>
<dbReference type="Pfam" id="PF21099">
    <property type="entry name" value="POLQ_helical"/>
    <property type="match status" value="1"/>
</dbReference>
<keyword evidence="9" id="KW-0067">ATP-binding</keyword>
<evidence type="ECO:0000313" key="24">
    <source>
        <dbReference type="Proteomes" id="UP000287033"/>
    </source>
</evidence>
<sequence length="1095" mass="123576">MDQRQDTNQWVSKRKRAREKIISYKRPSPSKKKNTNCMSLPEMIVKGEEEIHPETSLNKDYMEQLDSQEDLFGDYDSFADDSGFLAQLEDVGRSPAESGKEDRKDAAAEFLMTYQNLNLLHYLQNDKNNMRKHPAKNVPLATGEAVKDSLIGQKSGQNNNAASEQICMEGFSVMHPRSPDETDELPSSQLAFSEQFNSPLRKYETKELQSETSRVLNCCLTDPPDVPSVLENETLNLNIVQNQSRTTNSGTSRRMSLKDQMKNAMAGNAMAPTSKASKSKKMKEIALSEEINVAMKTIEATSGADIGPFYGLPSKVKDLIFQFRGIKELYEWQHTCLTLESVQSRKNLIYSLPTSGGKTLVAEILIMQELLCRKNDALFILPYVAIVQEKVRGLSAFGIEFNFLVEEYAGSKGKFPPIKRRQKKSLYIATIEKAHSLVNALIETERITSLGLIVVDELHMLGEGSRGAVLEMTLSKILYTSKTTQIIGMSATLNNVSDLQHFLKAEHFASNFRPVQLKEYVKICDKIYEVDNKSEDYFTFSRILSYKYSSNMEKIDPDHLIALVTEVIPNYSCLVFCPTKKNCENVNKMLCKYLNKSFITIKEKEKCAVIQELKNIGNGMICPILRNTVPYGLAYHHSGLTNDERKLIEDAYTAGILCLLACTSTLAAGVNLPARRVILRSPYVARDFLKRSQYKQMIGRAGRAGMNTEGESILIAQESDKKLVSNLISKPLEGCYSNLIYDNEKGIKDLLLSLIGLKVTQTLHQIVEFMAGTLLGVQQQQFFKEKSFLEVIEQALESLMEKGLIKDKISSCNNEGKMYHKLEVTKLGHATFKGSIDLAYCDSLNMDLKKGLEGLVLGNYLHLIYLVTPYDIVSQCIPDWMIYFRQFHQLDAVEQKVFATVGVPESFLTKKASCQTVKKTVDDFVAARFYLSLVLYSLFKEMNTWAVAQKFNMARGFLQNLLNSAATFSSSVQHFCEELEEFWAYHALFKDLTHKLSYCVKPELVPLMEVSGVQEARARQLYKAGYKSLTYLANANPEVLVKTIEHMSKRQANQIVSSAKMLLNEKAEALQEEVEELLRLPIDLPLQTESTVTAH</sequence>
<dbReference type="Gene3D" id="1.10.3380.20">
    <property type="match status" value="1"/>
</dbReference>
<dbReference type="PANTHER" id="PTHR47961">
    <property type="entry name" value="DNA POLYMERASE THETA, PUTATIVE (AFU_ORTHOLOGUE AFUA_1G05260)-RELATED"/>
    <property type="match status" value="1"/>
</dbReference>
<accession>A0A401SQ37</accession>
<evidence type="ECO:0000259" key="22">
    <source>
        <dbReference type="PROSITE" id="PS51194"/>
    </source>
</evidence>
<dbReference type="Pfam" id="PF20470">
    <property type="entry name" value="HTH_61"/>
    <property type="match status" value="1"/>
</dbReference>
<dbReference type="FunFam" id="1.10.150.20:FF:000058">
    <property type="entry name" value="Helicase, POLQ like"/>
    <property type="match status" value="1"/>
</dbReference>
<dbReference type="SMART" id="SM00487">
    <property type="entry name" value="DEXDc"/>
    <property type="match status" value="1"/>
</dbReference>
<evidence type="ECO:0000256" key="19">
    <source>
        <dbReference type="ARBA" id="ARBA00074990"/>
    </source>
</evidence>
<evidence type="ECO:0000256" key="9">
    <source>
        <dbReference type="ARBA" id="ARBA00022840"/>
    </source>
</evidence>
<evidence type="ECO:0000256" key="13">
    <source>
        <dbReference type="ARBA" id="ARBA00023242"/>
    </source>
</evidence>
<dbReference type="CDD" id="cd18795">
    <property type="entry name" value="SF2_C_Ski2"/>
    <property type="match status" value="1"/>
</dbReference>
<dbReference type="InterPro" id="IPR001650">
    <property type="entry name" value="Helicase_C-like"/>
</dbReference>
<comment type="function">
    <text evidence="17">Single-stranded 3'-5' DNA helicase that plays a key role in homology-driven double-strand break (DSB) repair. Involved in different DSB repair mechanisms that are guided by annealing of extensive stretches of complementary bases at break ends, such as microhomology-mediated end-joining (MMEJ), single-strand annealing (SSA) or synthesis-dependent strand annealing (SDSA). Possesses both DNA unwinding and annealing activities. Forms a complex with RAD51, stimulating HELQ DNA helicase activity and ability to unwing DNA. Efficiently unwinds substrates containing 3' overhangs or a D-loop. In contrast, interaction with the replication protein A (RPA/RP-A) complex inhibits DNA unwinding by HELQ but strongly stimulates DNA strand annealing. Triggers displacement of RPA from single-stranded DNA to facilitate annealing of complementary sequences.</text>
</comment>
<comment type="similarity">
    <text evidence="3">Belongs to the helicase family. SKI2 subfamily.</text>
</comment>
<comment type="catalytic activity">
    <reaction evidence="14">
        <text>Couples ATP hydrolysis with the unwinding of duplex DNA by translocating in the 3'-5' direction.</text>
        <dbReference type="EC" id="5.6.2.4"/>
    </reaction>
</comment>
<evidence type="ECO:0000256" key="17">
    <source>
        <dbReference type="ARBA" id="ARBA00053573"/>
    </source>
</evidence>
<reference evidence="23 24" key="1">
    <citation type="journal article" date="2018" name="Nat. Ecol. Evol.">
        <title>Shark genomes provide insights into elasmobranch evolution and the origin of vertebrates.</title>
        <authorList>
            <person name="Hara Y"/>
            <person name="Yamaguchi K"/>
            <person name="Onimaru K"/>
            <person name="Kadota M"/>
            <person name="Koyanagi M"/>
            <person name="Keeley SD"/>
            <person name="Tatsumi K"/>
            <person name="Tanaka K"/>
            <person name="Motone F"/>
            <person name="Kageyama Y"/>
            <person name="Nozu R"/>
            <person name="Adachi N"/>
            <person name="Nishimura O"/>
            <person name="Nakagawa R"/>
            <person name="Tanegashima C"/>
            <person name="Kiyatake I"/>
            <person name="Matsumoto R"/>
            <person name="Murakumo K"/>
            <person name="Nishida K"/>
            <person name="Terakita A"/>
            <person name="Kuratani S"/>
            <person name="Sato K"/>
            <person name="Hyodo S Kuraku.S."/>
        </authorList>
    </citation>
    <scope>NUCLEOTIDE SEQUENCE [LARGE SCALE GENOMIC DNA]</scope>
</reference>
<keyword evidence="10" id="KW-0238">DNA-binding</keyword>
<keyword evidence="11" id="KW-0234">DNA repair</keyword>
<evidence type="ECO:0000256" key="18">
    <source>
        <dbReference type="ARBA" id="ARBA00069099"/>
    </source>
</evidence>
<evidence type="ECO:0000256" key="5">
    <source>
        <dbReference type="ARBA" id="ARBA00022741"/>
    </source>
</evidence>
<dbReference type="GO" id="GO:0005694">
    <property type="term" value="C:chromosome"/>
    <property type="evidence" value="ECO:0007669"/>
    <property type="project" value="UniProtKB-SubCell"/>
</dbReference>
<evidence type="ECO:0000256" key="8">
    <source>
        <dbReference type="ARBA" id="ARBA00022806"/>
    </source>
</evidence>
<name>A0A401SQ37_CHIPU</name>
<evidence type="ECO:0000259" key="21">
    <source>
        <dbReference type="PROSITE" id="PS51192"/>
    </source>
</evidence>
<dbReference type="InterPro" id="IPR036390">
    <property type="entry name" value="WH_DNA-bd_sf"/>
</dbReference>
<dbReference type="CDD" id="cd18026">
    <property type="entry name" value="DEXHc_POLQ-like"/>
    <property type="match status" value="1"/>
</dbReference>
<dbReference type="FunFam" id="3.40.50.300:FF:000813">
    <property type="entry name" value="helicase POLQ-like isoform X1"/>
    <property type="match status" value="1"/>
</dbReference>
<dbReference type="InterPro" id="IPR048960">
    <property type="entry name" value="POLQ-like_helical"/>
</dbReference>
<keyword evidence="7" id="KW-0378">Hydrolase</keyword>
<proteinExistence type="inferred from homology"/>
<dbReference type="PROSITE" id="PS51194">
    <property type="entry name" value="HELICASE_CTER"/>
    <property type="match status" value="1"/>
</dbReference>
<evidence type="ECO:0000256" key="14">
    <source>
        <dbReference type="ARBA" id="ARBA00034617"/>
    </source>
</evidence>
<evidence type="ECO:0000256" key="2">
    <source>
        <dbReference type="ARBA" id="ARBA00004286"/>
    </source>
</evidence>
<dbReference type="AlphaFoldDB" id="A0A401SQ37"/>
<keyword evidence="8" id="KW-0347">Helicase</keyword>
<dbReference type="FunFam" id="3.40.50.300:FF:001293">
    <property type="entry name" value="helicase POLQ-like isoform X5"/>
    <property type="match status" value="1"/>
</dbReference>
<evidence type="ECO:0000256" key="16">
    <source>
        <dbReference type="ARBA" id="ARBA00048988"/>
    </source>
</evidence>
<dbReference type="GO" id="GO:0006281">
    <property type="term" value="P:DNA repair"/>
    <property type="evidence" value="ECO:0007669"/>
    <property type="project" value="UniProtKB-KW"/>
</dbReference>
<evidence type="ECO:0000313" key="23">
    <source>
        <dbReference type="EMBL" id="GCC32511.1"/>
    </source>
</evidence>
<evidence type="ECO:0000256" key="11">
    <source>
        <dbReference type="ARBA" id="ARBA00023204"/>
    </source>
</evidence>
<evidence type="ECO:0000256" key="7">
    <source>
        <dbReference type="ARBA" id="ARBA00022801"/>
    </source>
</evidence>
<evidence type="ECO:0000256" key="4">
    <source>
        <dbReference type="ARBA" id="ARBA00022454"/>
    </source>
</evidence>
<dbReference type="GO" id="GO:0016787">
    <property type="term" value="F:hydrolase activity"/>
    <property type="evidence" value="ECO:0007669"/>
    <property type="project" value="UniProtKB-KW"/>
</dbReference>
<dbReference type="FunFam" id="1.10.3380.20:FF:000002">
    <property type="entry name" value="helicase POLQ-like isoform X1"/>
    <property type="match status" value="1"/>
</dbReference>
<dbReference type="OMA" id="MFLNANI"/>
<dbReference type="Pfam" id="PF00270">
    <property type="entry name" value="DEAD"/>
    <property type="match status" value="1"/>
</dbReference>
<dbReference type="Pfam" id="PF00271">
    <property type="entry name" value="Helicase_C"/>
    <property type="match status" value="1"/>
</dbReference>
<keyword evidence="6" id="KW-0227">DNA damage</keyword>
<dbReference type="InterPro" id="IPR014001">
    <property type="entry name" value="Helicase_ATP-bd"/>
</dbReference>
<dbReference type="GO" id="GO:0005634">
    <property type="term" value="C:nucleus"/>
    <property type="evidence" value="ECO:0007669"/>
    <property type="project" value="UniProtKB-SubCell"/>
</dbReference>
<dbReference type="SUPFAM" id="SSF46785">
    <property type="entry name" value="Winged helix' DNA-binding domain"/>
    <property type="match status" value="1"/>
</dbReference>
<dbReference type="GO" id="GO:0005524">
    <property type="term" value="F:ATP binding"/>
    <property type="evidence" value="ECO:0007669"/>
    <property type="project" value="UniProtKB-KW"/>
</dbReference>
<evidence type="ECO:0000256" key="6">
    <source>
        <dbReference type="ARBA" id="ARBA00022763"/>
    </source>
</evidence>
<keyword evidence="5" id="KW-0547">Nucleotide-binding</keyword>
<evidence type="ECO:0000256" key="12">
    <source>
        <dbReference type="ARBA" id="ARBA00023235"/>
    </source>
</evidence>
<feature type="domain" description="Helicase ATP-binding" evidence="21">
    <location>
        <begin position="339"/>
        <end position="511"/>
    </location>
</feature>
<dbReference type="Proteomes" id="UP000287033">
    <property type="component" value="Unassembled WGS sequence"/>
</dbReference>
<evidence type="ECO:0000256" key="10">
    <source>
        <dbReference type="ARBA" id="ARBA00023125"/>
    </source>
</evidence>
<keyword evidence="4" id="KW-0158">Chromosome</keyword>
<comment type="catalytic activity">
    <reaction evidence="16">
        <text>ATP + H2O = ADP + phosphate + H(+)</text>
        <dbReference type="Rhea" id="RHEA:13065"/>
        <dbReference type="ChEBI" id="CHEBI:15377"/>
        <dbReference type="ChEBI" id="CHEBI:15378"/>
        <dbReference type="ChEBI" id="CHEBI:30616"/>
        <dbReference type="ChEBI" id="CHEBI:43474"/>
        <dbReference type="ChEBI" id="CHEBI:456216"/>
        <dbReference type="EC" id="5.6.2.4"/>
    </reaction>
</comment>